<sequence length="126" mass="14425">MKALLKIGVFVFFSSFFGLTSFMTPSKGEDMMHAKRQDQKAITGVYDGHEDYGYNFIYKLTDGTERTITFQIVEAEVLKSHDLDSEALIGAHFKITYSITTEMLMDENDFEEEIETKTIIKLDSID</sequence>
<keyword evidence="3" id="KW-1185">Reference proteome</keyword>
<evidence type="ECO:0008006" key="4">
    <source>
        <dbReference type="Google" id="ProtNLM"/>
    </source>
</evidence>
<feature type="signal peptide" evidence="1">
    <location>
        <begin position="1"/>
        <end position="20"/>
    </location>
</feature>
<organism evidence="2 3">
    <name type="scientific">Lacinutrix neustonica</name>
    <dbReference type="NCBI Taxonomy" id="2980107"/>
    <lineage>
        <taxon>Bacteria</taxon>
        <taxon>Pseudomonadati</taxon>
        <taxon>Bacteroidota</taxon>
        <taxon>Flavobacteriia</taxon>
        <taxon>Flavobacteriales</taxon>
        <taxon>Flavobacteriaceae</taxon>
        <taxon>Lacinutrix</taxon>
    </lineage>
</organism>
<accession>A0A9E8MTU6</accession>
<dbReference type="RefSeq" id="WP_267676016.1">
    <property type="nucleotide sequence ID" value="NZ_CP113088.1"/>
</dbReference>
<evidence type="ECO:0000313" key="3">
    <source>
        <dbReference type="Proteomes" id="UP001164705"/>
    </source>
</evidence>
<dbReference type="AlphaFoldDB" id="A0A9E8MTU6"/>
<evidence type="ECO:0000313" key="2">
    <source>
        <dbReference type="EMBL" id="WAC01402.1"/>
    </source>
</evidence>
<dbReference type="Proteomes" id="UP001164705">
    <property type="component" value="Chromosome"/>
</dbReference>
<protein>
    <recommendedName>
        <fullName evidence="4">DUF4907 domain-containing protein</fullName>
    </recommendedName>
</protein>
<dbReference type="EMBL" id="CP113088">
    <property type="protein sequence ID" value="WAC01402.1"/>
    <property type="molecule type" value="Genomic_DNA"/>
</dbReference>
<gene>
    <name evidence="2" type="ORF">N7U66_15290</name>
</gene>
<evidence type="ECO:0000256" key="1">
    <source>
        <dbReference type="SAM" id="SignalP"/>
    </source>
</evidence>
<feature type="chain" id="PRO_5039481751" description="DUF4907 domain-containing protein" evidence="1">
    <location>
        <begin position="21"/>
        <end position="126"/>
    </location>
</feature>
<proteinExistence type="predicted"/>
<dbReference type="KEGG" id="lnu:N7U66_15290"/>
<keyword evidence="1" id="KW-0732">Signal</keyword>
<name>A0A9E8MTU6_9FLAO</name>
<reference evidence="2" key="1">
    <citation type="submission" date="2022-11" db="EMBL/GenBank/DDBJ databases">
        <title>Lacinutrix neustonica HL-RS19T sp. nov., isolated from the surface microlayer sample of brackish Lake Shihwa.</title>
        <authorList>
            <person name="Choi J.Y."/>
            <person name="Hwang C.Y."/>
        </authorList>
    </citation>
    <scope>NUCLEOTIDE SEQUENCE</scope>
    <source>
        <strain evidence="2">HL-RS19</strain>
    </source>
</reference>